<dbReference type="OMA" id="TMAFEKQ"/>
<dbReference type="Proteomes" id="UP000472265">
    <property type="component" value="Chromosome 18"/>
</dbReference>
<feature type="region of interest" description="Disordered" evidence="2">
    <location>
        <begin position="1195"/>
        <end position="1215"/>
    </location>
</feature>
<feature type="compositionally biased region" description="Basic and acidic residues" evidence="2">
    <location>
        <begin position="544"/>
        <end position="557"/>
    </location>
</feature>
<dbReference type="GO" id="GO:0070840">
    <property type="term" value="F:dynein complex binding"/>
    <property type="evidence" value="ECO:0007669"/>
    <property type="project" value="TreeGrafter"/>
</dbReference>
<feature type="compositionally biased region" description="Basic and acidic residues" evidence="2">
    <location>
        <begin position="720"/>
        <end position="743"/>
    </location>
</feature>
<evidence type="ECO:0000259" key="4">
    <source>
        <dbReference type="Pfam" id="PF10490"/>
    </source>
</evidence>
<reference evidence="5" key="3">
    <citation type="submission" date="2025-09" db="UniProtKB">
        <authorList>
            <consortium name="Ensembl"/>
        </authorList>
    </citation>
    <scope>IDENTIFICATION</scope>
</reference>
<feature type="compositionally biased region" description="Basic and acidic residues" evidence="2">
    <location>
        <begin position="642"/>
        <end position="682"/>
    </location>
</feature>
<reference evidence="5" key="2">
    <citation type="submission" date="2025-08" db="UniProtKB">
        <authorList>
            <consortium name="Ensembl"/>
        </authorList>
    </citation>
    <scope>IDENTIFICATION</scope>
</reference>
<protein>
    <submittedName>
        <fullName evidence="5">Si:dkeyp-115e12.6</fullName>
    </submittedName>
</protein>
<dbReference type="InterPro" id="IPR018463">
    <property type="entry name" value="Centromere_CenpF_N"/>
</dbReference>
<sequence>MSWAEEDWTVGLSGRVLQKVKELQVHQERLSRENKQKQLQLDNIHTSLEKQTVKYEEVRGELQSVQRELQRVQDEAKAAVTSGERLTQELQTKQAQVCSFEGQLDAARTLNNKLTQEVKRLEAELEKMQNSSRSADTTLFSTPCWNTTSPWEHNGSRKEERSAHQDEGQSRSLNIRQRLQFSEVATASLPRQQHRNTPSRNPSDQSDSFSTPLGAFPWERDDSRPAARRRSPPSPKMPCAEVTSQGQSEQGICGKEKDYRAETDTLRSRLSALEGELCSKATMLKSIQNELTQSKKELAARELIVQKSRDELSLAHTHIARESERASGTEQRLKQLQEELKCQRQNAESSRLQHQQRAKELEKQHQRDLTELQKERQCLEKQHQQEVNKLNQEIQQARTLHNALQAQADKLSLQKQALDKELDTLKEKLKWTEGQLRESQKKEAQTQAKLTEAVREAEGVAVSLEQSRKKERALEEEGRRLAEERADALRLLKELQEQKDAPAPLLQPVQFCPVGQGFSPQPSYSLNSRQSPHIRRSTTATLAEQKREEDVGKRRAEITASYPSDREPGEGIDSEHINVLLSSDTECSQREGQRKRSEEENKRENEAIESDSSGRNKHSTFDHAPSTLSHSAAGRPTNNSMDGDRCDTMRSAEETPHKSEQAKASEDLKRENAGLRSELHDVREELQKRLEDLEAQRRAEAEARTRLKQLSRKHASQSSEKNEQDKQWRAQLESEKAETERLRKTIAALETEMKQGKEEREKNESEEAEEKNKALEDRESEMIELNIQLKKQLADVKAQLALEREERKREEEERNQMANADIDVKKELSIKLEELKTELEELKLSRTEDSLEDKKLSSANSPLTYLTLHDDELNSNMVHCDEFLLSPEQHLLFCQSTNQHNALVSQATADLIQEERTVINPEVASDLEDTRQNYLVGSSLSDNRAISSGARKDESYSSDLVKEVKHLQKEKAKETERANQYRVKLEALQSQVTRQTQQLTMAFEKQSQHISGLLAELQEKERSLLSQGEELQRYKQEVDALKAQKQEEEMTVKEVEDGEQKEGAQDESSVEISGLQPNREKEGAVSSHTTNSQADSVSNAQRDAGQQSAEIITSERPTPVTDNEALWSEEQHPDKTQNNHDFTRVMGEKECSQDGGTADVVQELLALRQENQLLKQRISSLTVSDTSTPVLHNEVENQEDPVNQSQNTGNDSLPCSVEQRSPSMLNDISNGVQQSALQNVKMIECEGGDSEREDGKSTGTEEVLEAVCPLQIQRLQQQVVELNMKVRALSEETQQQTEELAVWRLTSQPAPTFDLANTDNQSETQDKISAVRQSNQQQTDAMMQAQVQAPHLDVEESHGNITLIREDELLLSCSSSKLQGRMLFSRLQHSNLPGPKSFQPSKKTASPQEYIHDTAEIDKDSEKENQEITLSRQSNICQTQQKQKTESEVIQISSEKTGQQNVTKDSHKLSGPKQIKTPEGHMGNPDASRLTNEIKTNIDYFKGDARTEMKSISSQTEESLYPRSSLPAPELHCAYTQTEEEEEADNEDESVESPPVSPVPLCEEPVSADKILFSGSFPIPADPARLAERIRRNRTQLSAAFDDTEYEPYGLPEVVMKGFADIPSGPSCPYIVRRGLLGTSVVPVPQKKQKEEETD</sequence>
<feature type="compositionally biased region" description="Basic and acidic residues" evidence="2">
    <location>
        <begin position="696"/>
        <end position="705"/>
    </location>
</feature>
<feature type="region of interest" description="Disordered" evidence="2">
    <location>
        <begin position="1045"/>
        <end position="1140"/>
    </location>
</feature>
<gene>
    <name evidence="5" type="primary">si:dkeyp-115e12.6</name>
</gene>
<feature type="compositionally biased region" description="Basic residues" evidence="2">
    <location>
        <begin position="706"/>
        <end position="715"/>
    </location>
</feature>
<evidence type="ECO:0000259" key="3">
    <source>
        <dbReference type="Pfam" id="PF10481"/>
    </source>
</evidence>
<feature type="region of interest" description="Disordered" evidence="2">
    <location>
        <begin position="125"/>
        <end position="254"/>
    </location>
</feature>
<dbReference type="GO" id="GO:0005634">
    <property type="term" value="C:nucleus"/>
    <property type="evidence" value="ECO:0007669"/>
    <property type="project" value="TreeGrafter"/>
</dbReference>
<evidence type="ECO:0000313" key="5">
    <source>
        <dbReference type="Ensembl" id="ENSSAUP00010050898.1"/>
    </source>
</evidence>
<feature type="domain" description="Kinetochore protein Cenp-F/LEK1 Rb protein-binding" evidence="4">
    <location>
        <begin position="1602"/>
        <end position="1634"/>
    </location>
</feature>
<reference evidence="5" key="1">
    <citation type="submission" date="2021-04" db="EMBL/GenBank/DDBJ databases">
        <authorList>
            <consortium name="Wellcome Sanger Institute Data Sharing"/>
        </authorList>
    </citation>
    <scope>NUCLEOTIDE SEQUENCE [LARGE SCALE GENOMIC DNA]</scope>
</reference>
<feature type="region of interest" description="Disordered" evidence="2">
    <location>
        <begin position="461"/>
        <end position="480"/>
    </location>
</feature>
<feature type="compositionally biased region" description="Basic and acidic residues" evidence="2">
    <location>
        <begin position="1129"/>
        <end position="1140"/>
    </location>
</feature>
<feature type="region of interest" description="Disordered" evidence="2">
    <location>
        <begin position="1439"/>
        <end position="1489"/>
    </location>
</feature>
<dbReference type="GO" id="GO:0051310">
    <property type="term" value="P:metaphase chromosome alignment"/>
    <property type="evidence" value="ECO:0007669"/>
    <property type="project" value="TreeGrafter"/>
</dbReference>
<feature type="compositionally biased region" description="Basic and acidic residues" evidence="2">
    <location>
        <begin position="751"/>
        <end position="776"/>
    </location>
</feature>
<feature type="compositionally biased region" description="Basic and acidic residues" evidence="2">
    <location>
        <begin position="587"/>
        <end position="606"/>
    </location>
</feature>
<accession>A0A671XIH2</accession>
<dbReference type="InterPro" id="IPR043513">
    <property type="entry name" value="Cenp-F"/>
</dbReference>
<proteinExistence type="predicted"/>
<dbReference type="PANTHER" id="PTHR18874">
    <property type="entry name" value="CMF/LEK/CENP CELL DIVISION-RELATED"/>
    <property type="match status" value="1"/>
</dbReference>
<feature type="compositionally biased region" description="Basic and acidic residues" evidence="2">
    <location>
        <begin position="466"/>
        <end position="480"/>
    </location>
</feature>
<feature type="compositionally biased region" description="Polar residues" evidence="2">
    <location>
        <begin position="345"/>
        <end position="355"/>
    </location>
</feature>
<feature type="compositionally biased region" description="Basic and acidic residues" evidence="2">
    <location>
        <begin position="154"/>
        <end position="169"/>
    </location>
</feature>
<feature type="compositionally biased region" description="Polar residues" evidence="2">
    <location>
        <begin position="1086"/>
        <end position="1111"/>
    </location>
</feature>
<dbReference type="InParanoid" id="A0A671XIH2"/>
<dbReference type="GO" id="GO:0008017">
    <property type="term" value="F:microtubule binding"/>
    <property type="evidence" value="ECO:0007669"/>
    <property type="project" value="InterPro"/>
</dbReference>
<dbReference type="GeneTree" id="ENSGT00730000111187"/>
<feature type="compositionally biased region" description="Polar residues" evidence="2">
    <location>
        <begin position="520"/>
        <end position="542"/>
    </location>
</feature>
<dbReference type="Pfam" id="PF10490">
    <property type="entry name" value="CENP-F_C_Rb_bdg"/>
    <property type="match status" value="1"/>
</dbReference>
<feature type="compositionally biased region" description="Basic and acidic residues" evidence="2">
    <location>
        <begin position="357"/>
        <end position="369"/>
    </location>
</feature>
<feature type="coiled-coil region" evidence="1">
    <location>
        <begin position="1272"/>
        <end position="1299"/>
    </location>
</feature>
<feature type="compositionally biased region" description="Basic and acidic residues" evidence="2">
    <location>
        <begin position="1045"/>
        <end position="1064"/>
    </location>
</feature>
<dbReference type="GO" id="GO:0000775">
    <property type="term" value="C:chromosome, centromeric region"/>
    <property type="evidence" value="ECO:0007669"/>
    <property type="project" value="InterPro"/>
</dbReference>
<feature type="region of interest" description="Disordered" evidence="2">
    <location>
        <begin position="696"/>
        <end position="776"/>
    </location>
</feature>
<organism evidence="5 6">
    <name type="scientific">Sparus aurata</name>
    <name type="common">Gilthead sea bream</name>
    <dbReference type="NCBI Taxonomy" id="8175"/>
    <lineage>
        <taxon>Eukaryota</taxon>
        <taxon>Metazoa</taxon>
        <taxon>Chordata</taxon>
        <taxon>Craniata</taxon>
        <taxon>Vertebrata</taxon>
        <taxon>Euteleostomi</taxon>
        <taxon>Actinopterygii</taxon>
        <taxon>Neopterygii</taxon>
        <taxon>Teleostei</taxon>
        <taxon>Neoteleostei</taxon>
        <taxon>Acanthomorphata</taxon>
        <taxon>Eupercaria</taxon>
        <taxon>Spariformes</taxon>
        <taxon>Sparidae</taxon>
        <taxon>Sparus</taxon>
    </lineage>
</organism>
<dbReference type="Pfam" id="PF10481">
    <property type="entry name" value="CENP-F_N"/>
    <property type="match status" value="1"/>
</dbReference>
<feature type="compositionally biased region" description="Acidic residues" evidence="2">
    <location>
        <begin position="1538"/>
        <end position="1551"/>
    </location>
</feature>
<feature type="compositionally biased region" description="Basic and acidic residues" evidence="2">
    <location>
        <begin position="564"/>
        <end position="576"/>
    </location>
</feature>
<evidence type="ECO:0000313" key="6">
    <source>
        <dbReference type="Proteomes" id="UP000472265"/>
    </source>
</evidence>
<feature type="compositionally biased region" description="Polar residues" evidence="2">
    <location>
        <begin position="128"/>
        <end position="151"/>
    </location>
</feature>
<keyword evidence="6" id="KW-1185">Reference proteome</keyword>
<feature type="compositionally biased region" description="Polar residues" evidence="2">
    <location>
        <begin position="1200"/>
        <end position="1215"/>
    </location>
</feature>
<dbReference type="PANTHER" id="PTHR18874:SF10">
    <property type="entry name" value="CENTROMERE PROTEIN F"/>
    <property type="match status" value="1"/>
</dbReference>
<feature type="compositionally biased region" description="Polar residues" evidence="2">
    <location>
        <begin position="1439"/>
        <end position="1463"/>
    </location>
</feature>
<evidence type="ECO:0000256" key="1">
    <source>
        <dbReference type="SAM" id="Coils"/>
    </source>
</evidence>
<evidence type="ECO:0000256" key="2">
    <source>
        <dbReference type="SAM" id="MobiDB-lite"/>
    </source>
</evidence>
<dbReference type="Ensembl" id="ENSSAUT00010053513.1">
    <property type="protein sequence ID" value="ENSSAUP00010050898.1"/>
    <property type="gene ID" value="ENSSAUG00010021137.1"/>
</dbReference>
<dbReference type="GO" id="GO:0010389">
    <property type="term" value="P:regulation of G2/M transition of mitotic cell cycle"/>
    <property type="evidence" value="ECO:0007669"/>
    <property type="project" value="TreeGrafter"/>
</dbReference>
<feature type="compositionally biased region" description="Polar residues" evidence="2">
    <location>
        <begin position="626"/>
        <end position="641"/>
    </location>
</feature>
<dbReference type="OrthoDB" id="10255522at2759"/>
<feature type="region of interest" description="Disordered" evidence="2">
    <location>
        <begin position="1509"/>
        <end position="1562"/>
    </location>
</feature>
<dbReference type="InterPro" id="IPR018302">
    <property type="entry name" value="CenpF/LEK1_Rb-prot-bd"/>
</dbReference>
<name>A0A671XIH2_SPAAU</name>
<feature type="compositionally biased region" description="Polar residues" evidence="2">
    <location>
        <begin position="170"/>
        <end position="211"/>
    </location>
</feature>
<feature type="region of interest" description="Disordered" evidence="2">
    <location>
        <begin position="345"/>
        <end position="369"/>
    </location>
</feature>
<dbReference type="GO" id="GO:0000922">
    <property type="term" value="C:spindle pole"/>
    <property type="evidence" value="ECO:0007669"/>
    <property type="project" value="TreeGrafter"/>
</dbReference>
<dbReference type="GO" id="GO:0000278">
    <property type="term" value="P:mitotic cell cycle"/>
    <property type="evidence" value="ECO:0007669"/>
    <property type="project" value="TreeGrafter"/>
</dbReference>
<feature type="region of interest" description="Disordered" evidence="2">
    <location>
        <begin position="520"/>
        <end position="682"/>
    </location>
</feature>
<keyword evidence="1" id="KW-0175">Coiled coil</keyword>
<feature type="domain" description="Centromere protein Cenp-F N-terminal" evidence="3">
    <location>
        <begin position="1"/>
        <end position="300"/>
    </location>
</feature>